<comment type="caution">
    <text evidence="2">The sequence shown here is derived from an EMBL/GenBank/DDBJ whole genome shotgun (WGS) entry which is preliminary data.</text>
</comment>
<proteinExistence type="predicted"/>
<protein>
    <submittedName>
        <fullName evidence="2">Uncharacterized protein</fullName>
    </submittedName>
</protein>
<organism evidence="2 3">
    <name type="scientific">Mikania micrantha</name>
    <name type="common">bitter vine</name>
    <dbReference type="NCBI Taxonomy" id="192012"/>
    <lineage>
        <taxon>Eukaryota</taxon>
        <taxon>Viridiplantae</taxon>
        <taxon>Streptophyta</taxon>
        <taxon>Embryophyta</taxon>
        <taxon>Tracheophyta</taxon>
        <taxon>Spermatophyta</taxon>
        <taxon>Magnoliopsida</taxon>
        <taxon>eudicotyledons</taxon>
        <taxon>Gunneridae</taxon>
        <taxon>Pentapetalae</taxon>
        <taxon>asterids</taxon>
        <taxon>campanulids</taxon>
        <taxon>Asterales</taxon>
        <taxon>Asteraceae</taxon>
        <taxon>Asteroideae</taxon>
        <taxon>Heliantheae alliance</taxon>
        <taxon>Eupatorieae</taxon>
        <taxon>Mikania</taxon>
    </lineage>
</organism>
<evidence type="ECO:0000313" key="2">
    <source>
        <dbReference type="EMBL" id="KAD2197630.1"/>
    </source>
</evidence>
<name>A0A5N6LK71_9ASTR</name>
<keyword evidence="1" id="KW-0472">Membrane</keyword>
<sequence>MCSVQVEGWGADSISSFDEFAYSGFQIMVVIVVVVGCGGDMGTRPPDMVVVADGHGMVVVGSLAFENPSF</sequence>
<evidence type="ECO:0000313" key="3">
    <source>
        <dbReference type="Proteomes" id="UP000326396"/>
    </source>
</evidence>
<dbReference type="EMBL" id="SZYD01000096">
    <property type="protein sequence ID" value="KAD2197630.1"/>
    <property type="molecule type" value="Genomic_DNA"/>
</dbReference>
<keyword evidence="1" id="KW-1133">Transmembrane helix</keyword>
<dbReference type="Proteomes" id="UP000326396">
    <property type="component" value="Unassembled WGS sequence"/>
</dbReference>
<reference evidence="2 3" key="1">
    <citation type="submission" date="2019-05" db="EMBL/GenBank/DDBJ databases">
        <title>Mikania micrantha, genome provides insights into the molecular mechanism of rapid growth.</title>
        <authorList>
            <person name="Liu B."/>
        </authorList>
    </citation>
    <scope>NUCLEOTIDE SEQUENCE [LARGE SCALE GENOMIC DNA]</scope>
    <source>
        <strain evidence="2">NLD-2019</strain>
        <tissue evidence="2">Leaf</tissue>
    </source>
</reference>
<accession>A0A5N6LK71</accession>
<keyword evidence="1" id="KW-0812">Transmembrane</keyword>
<feature type="transmembrane region" description="Helical" evidence="1">
    <location>
        <begin position="20"/>
        <end position="38"/>
    </location>
</feature>
<keyword evidence="3" id="KW-1185">Reference proteome</keyword>
<evidence type="ECO:0000256" key="1">
    <source>
        <dbReference type="SAM" id="Phobius"/>
    </source>
</evidence>
<dbReference type="AlphaFoldDB" id="A0A5N6LK71"/>
<gene>
    <name evidence="2" type="ORF">E3N88_41658</name>
</gene>